<keyword evidence="2" id="KW-1185">Reference proteome</keyword>
<dbReference type="AlphaFoldDB" id="A0A0F3GV62"/>
<gene>
    <name evidence="1" type="ORF">MBAV_002040</name>
</gene>
<evidence type="ECO:0000313" key="1">
    <source>
        <dbReference type="EMBL" id="KJU85765.1"/>
    </source>
</evidence>
<organism evidence="1 2">
    <name type="scientific">Candidatus Magnetobacterium bavaricum</name>
    <dbReference type="NCBI Taxonomy" id="29290"/>
    <lineage>
        <taxon>Bacteria</taxon>
        <taxon>Pseudomonadati</taxon>
        <taxon>Nitrospirota</taxon>
        <taxon>Thermodesulfovibrionia</taxon>
        <taxon>Thermodesulfovibrionales</taxon>
        <taxon>Candidatus Magnetobacteriaceae</taxon>
        <taxon>Candidatus Magnetobacterium</taxon>
    </lineage>
</organism>
<accession>A0A0F3GV62</accession>
<dbReference type="EMBL" id="LACI01000866">
    <property type="protein sequence ID" value="KJU85765.1"/>
    <property type="molecule type" value="Genomic_DNA"/>
</dbReference>
<protein>
    <submittedName>
        <fullName evidence="1">Uncharacterized protein</fullName>
    </submittedName>
</protein>
<reference evidence="1 2" key="1">
    <citation type="submission" date="2015-02" db="EMBL/GenBank/DDBJ databases">
        <title>Single-cell genomics of uncultivated deep-branching MTB reveals a conserved set of magnetosome genes.</title>
        <authorList>
            <person name="Kolinko S."/>
            <person name="Richter M."/>
            <person name="Glockner F.O."/>
            <person name="Brachmann A."/>
            <person name="Schuler D."/>
        </authorList>
    </citation>
    <scope>NUCLEOTIDE SEQUENCE [LARGE SCALE GENOMIC DNA]</scope>
    <source>
        <strain evidence="1">TM-1</strain>
    </source>
</reference>
<dbReference type="Proteomes" id="UP000033423">
    <property type="component" value="Unassembled WGS sequence"/>
</dbReference>
<sequence length="95" mass="11267">MVVSQLFQQPYDLYQSCKLPSSFLSYIYKDLSNFRLETLYCFQTEDSFLSPQNNYQAFFVCYLVICHRFFRQALLILCPRFLVSPSNGVAFFRSL</sequence>
<proteinExistence type="predicted"/>
<evidence type="ECO:0000313" key="2">
    <source>
        <dbReference type="Proteomes" id="UP000033423"/>
    </source>
</evidence>
<comment type="caution">
    <text evidence="1">The sequence shown here is derived from an EMBL/GenBank/DDBJ whole genome shotgun (WGS) entry which is preliminary data.</text>
</comment>
<name>A0A0F3GV62_9BACT</name>